<organism evidence="3">
    <name type="scientific">Dissoconium aciculare CBS 342.82</name>
    <dbReference type="NCBI Taxonomy" id="1314786"/>
    <lineage>
        <taxon>Eukaryota</taxon>
        <taxon>Fungi</taxon>
        <taxon>Dikarya</taxon>
        <taxon>Ascomycota</taxon>
        <taxon>Pezizomycotina</taxon>
        <taxon>Dothideomycetes</taxon>
        <taxon>Dothideomycetidae</taxon>
        <taxon>Mycosphaerellales</taxon>
        <taxon>Dissoconiaceae</taxon>
        <taxon>Dissoconium</taxon>
    </lineage>
</organism>
<sequence>MPSHLRNQVSFEPIPVHATYHNFSTLTSSPRQKMSLTQTYYIASSARSKLGREASRADHNLRLLVGHANLLDSLMVDLADAEREQEAWFNQSVRKASKPEPSRVAQWTSAIEELEEESDDDSDLESEDGYDTYEDDVMVELPQPKALPSPIEITAAEVTASEELDEDEDEYDGDLALTRVISRHSPPELTSDSDESESDEESMPSSPEQSTYDLTEKQRRMITTSSFYEMQDAVMQQASNHPLIAAC</sequence>
<feature type="compositionally biased region" description="Acidic residues" evidence="1">
    <location>
        <begin position="160"/>
        <end position="173"/>
    </location>
</feature>
<reference evidence="3" key="2">
    <citation type="submission" date="2020-04" db="EMBL/GenBank/DDBJ databases">
        <authorList>
            <consortium name="NCBI Genome Project"/>
        </authorList>
    </citation>
    <scope>NUCLEOTIDE SEQUENCE</scope>
    <source>
        <strain evidence="3">CBS 342.82</strain>
    </source>
</reference>
<dbReference type="OrthoDB" id="5431245at2759"/>
<feature type="region of interest" description="Disordered" evidence="1">
    <location>
        <begin position="160"/>
        <end position="218"/>
    </location>
</feature>
<keyword evidence="2" id="KW-1185">Reference proteome</keyword>
<reference evidence="3" key="3">
    <citation type="submission" date="2025-08" db="UniProtKB">
        <authorList>
            <consortium name="RefSeq"/>
        </authorList>
    </citation>
    <scope>IDENTIFICATION</scope>
    <source>
        <strain evidence="3">CBS 342.82</strain>
    </source>
</reference>
<accession>A0A6J3MDG3</accession>
<gene>
    <name evidence="3" type="ORF">K489DRAFT_312575</name>
</gene>
<name>A0A6J3MDG3_9PEZI</name>
<reference evidence="3" key="1">
    <citation type="submission" date="2020-01" db="EMBL/GenBank/DDBJ databases">
        <authorList>
            <consortium name="DOE Joint Genome Institute"/>
            <person name="Haridas S."/>
            <person name="Albert R."/>
            <person name="Binder M."/>
            <person name="Bloem J."/>
            <person name="Labutti K."/>
            <person name="Salamov A."/>
            <person name="Andreopoulos B."/>
            <person name="Baker S.E."/>
            <person name="Barry K."/>
            <person name="Bills G."/>
            <person name="Bluhm B.H."/>
            <person name="Cannon C."/>
            <person name="Castanera R."/>
            <person name="Culley D.E."/>
            <person name="Daum C."/>
            <person name="Ezra D."/>
            <person name="Gonzalez J.B."/>
            <person name="Henrissat B."/>
            <person name="Kuo A."/>
            <person name="Liang C."/>
            <person name="Lipzen A."/>
            <person name="Lutzoni F."/>
            <person name="Magnuson J."/>
            <person name="Mondo S."/>
            <person name="Nolan M."/>
            <person name="Ohm R."/>
            <person name="Pangilinan J."/>
            <person name="Park H.-J."/>
            <person name="Ramirez L."/>
            <person name="Alfaro M."/>
            <person name="Sun H."/>
            <person name="Tritt A."/>
            <person name="Yoshinaga Y."/>
            <person name="Zwiers L.-H."/>
            <person name="Turgeon B.G."/>
            <person name="Goodwin S.B."/>
            <person name="Spatafora J.W."/>
            <person name="Crous P.W."/>
            <person name="Grigoriev I.V."/>
        </authorList>
    </citation>
    <scope>NUCLEOTIDE SEQUENCE</scope>
    <source>
        <strain evidence="3">CBS 342.82</strain>
    </source>
</reference>
<feature type="compositionally biased region" description="Acidic residues" evidence="1">
    <location>
        <begin position="191"/>
        <end position="202"/>
    </location>
</feature>
<evidence type="ECO:0000313" key="2">
    <source>
        <dbReference type="Proteomes" id="UP000504637"/>
    </source>
</evidence>
<evidence type="ECO:0000256" key="1">
    <source>
        <dbReference type="SAM" id="MobiDB-lite"/>
    </source>
</evidence>
<dbReference type="PANTHER" id="PTHR36826:SF1">
    <property type="entry name" value="PROTEIN ECM13"/>
    <property type="match status" value="1"/>
</dbReference>
<dbReference type="InterPro" id="IPR037738">
    <property type="entry name" value="Ecm13-like"/>
</dbReference>
<dbReference type="Proteomes" id="UP000504637">
    <property type="component" value="Unplaced"/>
</dbReference>
<dbReference type="GeneID" id="54358677"/>
<proteinExistence type="predicted"/>
<dbReference type="PANTHER" id="PTHR36826">
    <property type="entry name" value="PROTEIN ECM13"/>
    <property type="match status" value="1"/>
</dbReference>
<evidence type="ECO:0000313" key="3">
    <source>
        <dbReference type="RefSeq" id="XP_033463087.1"/>
    </source>
</evidence>
<dbReference type="RefSeq" id="XP_033463087.1">
    <property type="nucleotide sequence ID" value="XM_033600877.1"/>
</dbReference>
<dbReference type="AlphaFoldDB" id="A0A6J3MDG3"/>
<protein>
    <submittedName>
        <fullName evidence="3">Uncharacterized protein</fullName>
    </submittedName>
</protein>